<accession>A0A183AC46</accession>
<dbReference type="EMBL" id="UZAN01041397">
    <property type="protein sequence ID" value="VDP72902.1"/>
    <property type="molecule type" value="Genomic_DNA"/>
</dbReference>
<dbReference type="Proteomes" id="UP000272942">
    <property type="component" value="Unassembled WGS sequence"/>
</dbReference>
<gene>
    <name evidence="1" type="ORF">ECPE_LOCUS4531</name>
</gene>
<evidence type="ECO:0000313" key="2">
    <source>
        <dbReference type="Proteomes" id="UP000272942"/>
    </source>
</evidence>
<reference evidence="1 2" key="2">
    <citation type="submission" date="2018-11" db="EMBL/GenBank/DDBJ databases">
        <authorList>
            <consortium name="Pathogen Informatics"/>
        </authorList>
    </citation>
    <scope>NUCLEOTIDE SEQUENCE [LARGE SCALE GENOMIC DNA]</scope>
    <source>
        <strain evidence="1 2">Egypt</strain>
    </source>
</reference>
<dbReference type="OrthoDB" id="6235638at2759"/>
<dbReference type="AlphaFoldDB" id="A0A183AC46"/>
<name>A0A183AC46_9TREM</name>
<protein>
    <submittedName>
        <fullName evidence="3">DUF772 domain-containing protein</fullName>
    </submittedName>
</protein>
<organism evidence="3">
    <name type="scientific">Echinostoma caproni</name>
    <dbReference type="NCBI Taxonomy" id="27848"/>
    <lineage>
        <taxon>Eukaryota</taxon>
        <taxon>Metazoa</taxon>
        <taxon>Spiralia</taxon>
        <taxon>Lophotrochozoa</taxon>
        <taxon>Platyhelminthes</taxon>
        <taxon>Trematoda</taxon>
        <taxon>Digenea</taxon>
        <taxon>Plagiorchiida</taxon>
        <taxon>Echinostomata</taxon>
        <taxon>Echinostomatoidea</taxon>
        <taxon>Echinostomatidae</taxon>
        <taxon>Echinostoma</taxon>
    </lineage>
</organism>
<reference evidence="3" key="1">
    <citation type="submission" date="2016-06" db="UniProtKB">
        <authorList>
            <consortium name="WormBaseParasite"/>
        </authorList>
    </citation>
    <scope>IDENTIFICATION</scope>
</reference>
<dbReference type="WBParaSite" id="ECPE_0000454301-mRNA-1">
    <property type="protein sequence ID" value="ECPE_0000454301-mRNA-1"/>
    <property type="gene ID" value="ECPE_0000454301"/>
</dbReference>
<proteinExistence type="predicted"/>
<evidence type="ECO:0000313" key="3">
    <source>
        <dbReference type="WBParaSite" id="ECPE_0000454301-mRNA-1"/>
    </source>
</evidence>
<evidence type="ECO:0000313" key="1">
    <source>
        <dbReference type="EMBL" id="VDP72902.1"/>
    </source>
</evidence>
<keyword evidence="2" id="KW-1185">Reference proteome</keyword>
<sequence>MGYQEALSCLDDDILLELAVQLRERWEDVFRNGLTVAEKSSSDASSCLPMEQIQYCRYLAPREPVIQAFHALARWRWFCWYVGCTDRKALNALVSACRSAGVRLSDKLEQLNLISASLDYV</sequence>